<feature type="transmembrane region" description="Helical" evidence="6">
    <location>
        <begin position="360"/>
        <end position="382"/>
    </location>
</feature>
<dbReference type="GO" id="GO:0015093">
    <property type="term" value="F:ferrous iron transmembrane transporter activity"/>
    <property type="evidence" value="ECO:0007669"/>
    <property type="project" value="TreeGrafter"/>
</dbReference>
<evidence type="ECO:0000256" key="1">
    <source>
        <dbReference type="ARBA" id="ARBA00004141"/>
    </source>
</evidence>
<dbReference type="RefSeq" id="WP_144567258.1">
    <property type="nucleotide sequence ID" value="NZ_VIVN01000013.1"/>
</dbReference>
<keyword evidence="3 6" id="KW-0812">Transmembrane</keyword>
<gene>
    <name evidence="8" type="ORF">FB550_11336</name>
</gene>
<proteinExistence type="inferred from homology"/>
<reference evidence="8 9" key="1">
    <citation type="submission" date="2019-06" db="EMBL/GenBank/DDBJ databases">
        <title>Sorghum-associated microbial communities from plants grown in Nebraska, USA.</title>
        <authorList>
            <person name="Schachtman D."/>
        </authorList>
    </citation>
    <scope>NUCLEOTIDE SEQUENCE [LARGE SCALE GENOMIC DNA]</scope>
    <source>
        <strain evidence="8 9">2482</strain>
    </source>
</reference>
<feature type="chain" id="PRO_5021872756" evidence="7">
    <location>
        <begin position="28"/>
        <end position="586"/>
    </location>
</feature>
<sequence length="586" mass="64864">MQRLNWKPLLVFILLISFFQMSLPVKAAENSDELFVLIGDSLMKAKDGEQAVVSNNMEQFASEWQSVKKASSKQAQKVDQELKKVQSLLAKDSVDKEALSKSLSALSSAVVQYDEEQNPKDKEKAKEQIKQLLPLITVMEDSIEKGDTASLNLQYQKLMNGWTATEKAVHDESIAAYGNIEKYTALIRIAITQEPADLEKASQNLDQLKSEVDNFIAGKVSKQVEGDYSLNDLATLLSDSEKAISQSDYKGASEHLNKILTIWPMVEGDVQTRDSGLYSDMETKVPTAISLLNSENVNADKATDIVKDLEDRLAPLLSKTSYSLWDAALILLREGLEGLLVVATLIAFLKKMGQSAQQKWIWSGVVAGILASAVLAVIINIVFSQFVAASSREYIEGITGVVAVVMMLTVGAWLHNKSSIGNWNKYINQQMQQAIAKGSLMSFAFISFLSVFREGAETIIFYTGITPYISLAELVMGICLALVLLVIAGFAIIHYSVKIPIRLFFRTATILIYFLAFKILGISIHALQISDVLSTTTVERLPFIDWLGLYPTYETTLPQILLLLIIFITTYLVKKSDGKQVISTNL</sequence>
<evidence type="ECO:0000256" key="2">
    <source>
        <dbReference type="ARBA" id="ARBA00008333"/>
    </source>
</evidence>
<evidence type="ECO:0000256" key="5">
    <source>
        <dbReference type="ARBA" id="ARBA00023136"/>
    </source>
</evidence>
<feature type="transmembrane region" description="Helical" evidence="6">
    <location>
        <begin position="434"/>
        <end position="453"/>
    </location>
</feature>
<evidence type="ECO:0000256" key="7">
    <source>
        <dbReference type="SAM" id="SignalP"/>
    </source>
</evidence>
<evidence type="ECO:0000313" key="9">
    <source>
        <dbReference type="Proteomes" id="UP000319671"/>
    </source>
</evidence>
<evidence type="ECO:0000256" key="6">
    <source>
        <dbReference type="SAM" id="Phobius"/>
    </source>
</evidence>
<accession>A0A561CTT7</accession>
<feature type="signal peptide" evidence="7">
    <location>
        <begin position="1"/>
        <end position="27"/>
    </location>
</feature>
<keyword evidence="5 6" id="KW-0472">Membrane</keyword>
<feature type="transmembrane region" description="Helical" evidence="6">
    <location>
        <begin position="394"/>
        <end position="414"/>
    </location>
</feature>
<protein>
    <submittedName>
        <fullName evidence="8">High-affinity iron transporter</fullName>
    </submittedName>
</protein>
<feature type="transmembrane region" description="Helical" evidence="6">
    <location>
        <begin position="503"/>
        <end position="527"/>
    </location>
</feature>
<keyword evidence="9" id="KW-1185">Reference proteome</keyword>
<evidence type="ECO:0000256" key="4">
    <source>
        <dbReference type="ARBA" id="ARBA00022989"/>
    </source>
</evidence>
<organism evidence="8 9">
    <name type="scientific">Neobacillus bataviensis</name>
    <dbReference type="NCBI Taxonomy" id="220685"/>
    <lineage>
        <taxon>Bacteria</taxon>
        <taxon>Bacillati</taxon>
        <taxon>Bacillota</taxon>
        <taxon>Bacilli</taxon>
        <taxon>Bacillales</taxon>
        <taxon>Bacillaceae</taxon>
        <taxon>Neobacillus</taxon>
    </lineage>
</organism>
<comment type="subcellular location">
    <subcellularLocation>
        <location evidence="1">Membrane</location>
        <topology evidence="1">Multi-pass membrane protein</topology>
    </subcellularLocation>
</comment>
<comment type="caution">
    <text evidence="8">The sequence shown here is derived from an EMBL/GenBank/DDBJ whole genome shotgun (WGS) entry which is preliminary data.</text>
</comment>
<keyword evidence="7" id="KW-0732">Signal</keyword>
<evidence type="ECO:0000313" key="8">
    <source>
        <dbReference type="EMBL" id="TWD94504.1"/>
    </source>
</evidence>
<comment type="similarity">
    <text evidence="2">Belongs to the oxidase-dependent Fe transporter (OFeT) (TC 9.A.10.1) family.</text>
</comment>
<dbReference type="GO" id="GO:0033573">
    <property type="term" value="C:high-affinity iron permease complex"/>
    <property type="evidence" value="ECO:0007669"/>
    <property type="project" value="InterPro"/>
</dbReference>
<dbReference type="InterPro" id="IPR004923">
    <property type="entry name" value="FTR1/Fip1/EfeU"/>
</dbReference>
<keyword evidence="4 6" id="KW-1133">Transmembrane helix</keyword>
<dbReference type="Pfam" id="PF03239">
    <property type="entry name" value="FTR1"/>
    <property type="match status" value="1"/>
</dbReference>
<dbReference type="EMBL" id="VIVN01000013">
    <property type="protein sequence ID" value="TWD94504.1"/>
    <property type="molecule type" value="Genomic_DNA"/>
</dbReference>
<dbReference type="Proteomes" id="UP000319671">
    <property type="component" value="Unassembled WGS sequence"/>
</dbReference>
<evidence type="ECO:0000256" key="3">
    <source>
        <dbReference type="ARBA" id="ARBA00022692"/>
    </source>
</evidence>
<feature type="transmembrane region" description="Helical" evidence="6">
    <location>
        <begin position="322"/>
        <end position="348"/>
    </location>
</feature>
<dbReference type="PANTHER" id="PTHR31632:SF2">
    <property type="entry name" value="PLASMA MEMBRANE IRON PERMEASE"/>
    <property type="match status" value="1"/>
</dbReference>
<dbReference type="AlphaFoldDB" id="A0A561CTT7"/>
<dbReference type="PANTHER" id="PTHR31632">
    <property type="entry name" value="IRON TRANSPORTER FTH1"/>
    <property type="match status" value="1"/>
</dbReference>
<feature type="transmembrane region" description="Helical" evidence="6">
    <location>
        <begin position="465"/>
        <end position="491"/>
    </location>
</feature>
<feature type="transmembrane region" description="Helical" evidence="6">
    <location>
        <begin position="556"/>
        <end position="573"/>
    </location>
</feature>
<name>A0A561CTT7_9BACI</name>